<accession>A0ACB8GC19</accession>
<evidence type="ECO:0000313" key="2">
    <source>
        <dbReference type="Proteomes" id="UP000827872"/>
    </source>
</evidence>
<keyword evidence="2" id="KW-1185">Reference proteome</keyword>
<gene>
    <name evidence="1" type="ORF">K3G42_021350</name>
</gene>
<comment type="caution">
    <text evidence="1">The sequence shown here is derived from an EMBL/GenBank/DDBJ whole genome shotgun (WGS) entry which is preliminary data.</text>
</comment>
<organism evidence="1 2">
    <name type="scientific">Sphaerodactylus townsendi</name>
    <dbReference type="NCBI Taxonomy" id="933632"/>
    <lineage>
        <taxon>Eukaryota</taxon>
        <taxon>Metazoa</taxon>
        <taxon>Chordata</taxon>
        <taxon>Craniata</taxon>
        <taxon>Vertebrata</taxon>
        <taxon>Euteleostomi</taxon>
        <taxon>Lepidosauria</taxon>
        <taxon>Squamata</taxon>
        <taxon>Bifurcata</taxon>
        <taxon>Gekkota</taxon>
        <taxon>Sphaerodactylidae</taxon>
        <taxon>Sphaerodactylus</taxon>
    </lineage>
</organism>
<dbReference type="EMBL" id="CM037614">
    <property type="protein sequence ID" value="KAH8016665.1"/>
    <property type="molecule type" value="Genomic_DNA"/>
</dbReference>
<reference evidence="1" key="1">
    <citation type="submission" date="2021-08" db="EMBL/GenBank/DDBJ databases">
        <title>The first chromosome-level gecko genome reveals the dynamic sex chromosomes of Neotropical dwarf geckos (Sphaerodactylidae: Sphaerodactylus).</title>
        <authorList>
            <person name="Pinto B.J."/>
            <person name="Keating S.E."/>
            <person name="Gamble T."/>
        </authorList>
    </citation>
    <scope>NUCLEOTIDE SEQUENCE</scope>
    <source>
        <strain evidence="1">TG3544</strain>
    </source>
</reference>
<dbReference type="Proteomes" id="UP000827872">
    <property type="component" value="Linkage Group LG01"/>
</dbReference>
<sequence length="178" mass="20132">MGGGRNQDNTDTLCWAKSIHNFTDHRLRTVDTVDRSTVVNTFSNPPGLVLELETAEIIPTNLGNSSYPSWEHGYFSGTVMTEATATTLKFLLTSSSGQWWLTEQRFPASAETVMEWVFFHMKKHRGWKQELLGPPLRISDPDGALQQFRKNYSSFKNGISGHGMNLRLLSCSVWLFSE</sequence>
<evidence type="ECO:0000313" key="1">
    <source>
        <dbReference type="EMBL" id="KAH8016665.1"/>
    </source>
</evidence>
<proteinExistence type="predicted"/>
<name>A0ACB8GC19_9SAUR</name>
<protein>
    <submittedName>
        <fullName evidence="1">Uncharacterized protein</fullName>
    </submittedName>
</protein>